<keyword evidence="3" id="KW-0378">Hydrolase</keyword>
<name>A0A7J5Q0F7_9BACE</name>
<dbReference type="RefSeq" id="WP_151934360.1">
    <property type="nucleotide sequence ID" value="NZ_WDED01000006.1"/>
</dbReference>
<dbReference type="Gene3D" id="3.40.720.10">
    <property type="entry name" value="Alkaline Phosphatase, subunit A"/>
    <property type="match status" value="1"/>
</dbReference>
<dbReference type="GO" id="GO:0004065">
    <property type="term" value="F:arylsulfatase activity"/>
    <property type="evidence" value="ECO:0007669"/>
    <property type="project" value="TreeGrafter"/>
</dbReference>
<evidence type="ECO:0000256" key="1">
    <source>
        <dbReference type="ARBA" id="ARBA00008779"/>
    </source>
</evidence>
<dbReference type="InterPro" id="IPR050738">
    <property type="entry name" value="Sulfatase"/>
</dbReference>
<evidence type="ECO:0000256" key="5">
    <source>
        <dbReference type="PIRSR" id="PIRSR600917-52"/>
    </source>
</evidence>
<accession>A0A7J5Q0F7</accession>
<dbReference type="InterPro" id="IPR017850">
    <property type="entry name" value="Alkaline_phosphatase_core_sf"/>
</dbReference>
<protein>
    <submittedName>
        <fullName evidence="7">Arylsulfatase</fullName>
    </submittedName>
</protein>
<dbReference type="PANTHER" id="PTHR42693">
    <property type="entry name" value="ARYLSULFATASE FAMILY MEMBER"/>
    <property type="match status" value="1"/>
</dbReference>
<dbReference type="PANTHER" id="PTHR42693:SF53">
    <property type="entry name" value="ENDO-4-O-SULFATASE"/>
    <property type="match status" value="1"/>
</dbReference>
<reference evidence="7 8" key="1">
    <citation type="journal article" date="2019" name="Nat. Med.">
        <title>A library of human gut bacterial isolates paired with longitudinal multiomics data enables mechanistic microbiome research.</title>
        <authorList>
            <person name="Poyet M."/>
            <person name="Groussin M."/>
            <person name="Gibbons S.M."/>
            <person name="Avila-Pacheco J."/>
            <person name="Jiang X."/>
            <person name="Kearney S.M."/>
            <person name="Perrotta A.R."/>
            <person name="Berdy B."/>
            <person name="Zhao S."/>
            <person name="Lieberman T.D."/>
            <person name="Swanson P.K."/>
            <person name="Smith M."/>
            <person name="Roesemann S."/>
            <person name="Alexander J.E."/>
            <person name="Rich S.A."/>
            <person name="Livny J."/>
            <person name="Vlamakis H."/>
            <person name="Clish C."/>
            <person name="Bullock K."/>
            <person name="Deik A."/>
            <person name="Scott J."/>
            <person name="Pierce K.A."/>
            <person name="Xavier R.J."/>
            <person name="Alm E.J."/>
        </authorList>
    </citation>
    <scope>NUCLEOTIDE SEQUENCE [LARGE SCALE GENOMIC DNA]</scope>
    <source>
        <strain evidence="7 8">BIOML-A58</strain>
    </source>
</reference>
<sequence length="595" mass="67163">MINKIVNYSACLIGLFPAVLTAQIKPVVTGRECPNVILVLTDDQGIGGLSCHGNPYLKTPCLDRFYEESIRMTDFHVSPMSTPTRSAIITGRYPIRNGAWATFKGRDIISRNSRTIAEVFRDNGYSTALFGKWHLGDNYPSRPTDCGFEYAVQHRSGGVGELSDYWGNNYFDDTYWVNNEPHSFKGYCTDVWFQEAEKFITRQKESEKPFFIYLSTNAPHGPHYVAEQYSAPYKLLQDKGILKDAGFYGQIANLDKNFGKLDNFLKKNGLDENTIVIFMTDNGAAMADNTWVYGYRGAKGSRLEGGHRVPFFIRWPKGGLEGGKDISAMVAHVDLLPTLSALCGIGISDEDKLDGIDFSPVLQHKGKLPQGRTVFIHHRQDSKPPYDVKESCILKDNWRLLDGDKLYNLSNDKLQQKNIAASNPQLVKELLEENKEFVKQTKQLAEYRNFIPVVAGSPEQKVVVLTIQHAIGEDGGLWKAEQVAEGIKNRNNGYAIEFATTGTYHISLARWPRECQGEIHGVPERNPKSWYSYKEIKPEKAVIELDGRKYSREINANMKEVCFEVKMKQGTSFLKADFVENGQPFGAYYIYIEGV</sequence>
<dbReference type="PROSITE" id="PS00523">
    <property type="entry name" value="SULFATASE_1"/>
    <property type="match status" value="1"/>
</dbReference>
<organism evidence="7 8">
    <name type="scientific">Bacteroides xylanisolvens</name>
    <dbReference type="NCBI Taxonomy" id="371601"/>
    <lineage>
        <taxon>Bacteria</taxon>
        <taxon>Pseudomonadati</taxon>
        <taxon>Bacteroidota</taxon>
        <taxon>Bacteroidia</taxon>
        <taxon>Bacteroidales</taxon>
        <taxon>Bacteroidaceae</taxon>
        <taxon>Bacteroides</taxon>
    </lineage>
</organism>
<dbReference type="CDD" id="cd16146">
    <property type="entry name" value="ARS_like"/>
    <property type="match status" value="1"/>
</dbReference>
<comment type="similarity">
    <text evidence="1">Belongs to the sulfatase family.</text>
</comment>
<proteinExistence type="inferred from homology"/>
<dbReference type="Pfam" id="PF00884">
    <property type="entry name" value="Sulfatase"/>
    <property type="match status" value="1"/>
</dbReference>
<dbReference type="InterPro" id="IPR000917">
    <property type="entry name" value="Sulfatase_N"/>
</dbReference>
<feature type="modified residue" description="3-oxoalanine (Ser)" evidence="5">
    <location>
        <position position="81"/>
    </location>
</feature>
<dbReference type="SUPFAM" id="SSF53649">
    <property type="entry name" value="Alkaline phosphatase-like"/>
    <property type="match status" value="1"/>
</dbReference>
<evidence type="ECO:0000256" key="2">
    <source>
        <dbReference type="ARBA" id="ARBA00022723"/>
    </source>
</evidence>
<dbReference type="GO" id="GO:0046872">
    <property type="term" value="F:metal ion binding"/>
    <property type="evidence" value="ECO:0007669"/>
    <property type="project" value="UniProtKB-KW"/>
</dbReference>
<dbReference type="Gene3D" id="3.30.1120.10">
    <property type="match status" value="1"/>
</dbReference>
<evidence type="ECO:0000259" key="6">
    <source>
        <dbReference type="Pfam" id="PF00884"/>
    </source>
</evidence>
<gene>
    <name evidence="7" type="ORF">GA398_05950</name>
</gene>
<evidence type="ECO:0000313" key="8">
    <source>
        <dbReference type="Proteomes" id="UP000434604"/>
    </source>
</evidence>
<comment type="caution">
    <text evidence="7">The sequence shown here is derived from an EMBL/GenBank/DDBJ whole genome shotgun (WGS) entry which is preliminary data.</text>
</comment>
<dbReference type="Proteomes" id="UP000434604">
    <property type="component" value="Unassembled WGS sequence"/>
</dbReference>
<evidence type="ECO:0000313" key="7">
    <source>
        <dbReference type="EMBL" id="KAB6149052.1"/>
    </source>
</evidence>
<evidence type="ECO:0000256" key="3">
    <source>
        <dbReference type="ARBA" id="ARBA00022801"/>
    </source>
</evidence>
<keyword evidence="4" id="KW-0106">Calcium</keyword>
<dbReference type="EMBL" id="WDED01000006">
    <property type="protein sequence ID" value="KAB6149052.1"/>
    <property type="molecule type" value="Genomic_DNA"/>
</dbReference>
<evidence type="ECO:0000256" key="4">
    <source>
        <dbReference type="ARBA" id="ARBA00022837"/>
    </source>
</evidence>
<dbReference type="InterPro" id="IPR024607">
    <property type="entry name" value="Sulfatase_CS"/>
</dbReference>
<comment type="PTM">
    <text evidence="5">The conversion to 3-oxoalanine (also known as C-formylglycine, FGly), of a serine or cysteine residue in prokaryotes and of a cysteine residue in eukaryotes, is critical for catalytic activity.</text>
</comment>
<keyword evidence="2" id="KW-0479">Metal-binding</keyword>
<feature type="domain" description="Sulfatase N-terminal" evidence="6">
    <location>
        <begin position="34"/>
        <end position="345"/>
    </location>
</feature>
<dbReference type="AlphaFoldDB" id="A0A7J5Q0F7"/>